<dbReference type="Pfam" id="PF00144">
    <property type="entry name" value="Beta-lactamase"/>
    <property type="match status" value="1"/>
</dbReference>
<feature type="domain" description="Beta-lactamase-related" evidence="2">
    <location>
        <begin position="30"/>
        <end position="355"/>
    </location>
</feature>
<sequence length="380" mass="43063">MILIQTAKCFLLSGNNGCMEEINNAMIGALSENVFPGAVLIVSVKGEVVFFEAYGYANKLSLKKMTKHTVFDLASLTKPLSTTLAVIKLIEKGKLELKDKLRKILPQFKNTGKADINIKNLLLHNSGLPDYRPYYFILSDIMKNERQSALKNMLVKEPLIYKPGEKTLYSDIGFMILRWVIEEISGYRLDHFMDENIYQPLGLDNLFYIDLESEYRKKKNGIYAATEFCSWRNILIDGVVHDENAYVMGGIEGHAGLFGTASDVNQLLSQLLFSFHGLSENSIIDGELIKIFLSRQKEADRVLGFDTPSLTGSSSGKYFSYNTVGHLGFTGTSFWMDLERYVIAILLTNRIHTTRNNLKIKDFRPVLYDNVMVNLGKMRL</sequence>
<dbReference type="PANTHER" id="PTHR43283">
    <property type="entry name" value="BETA-LACTAMASE-RELATED"/>
    <property type="match status" value="1"/>
</dbReference>
<dbReference type="AlphaFoldDB" id="E1YLF7"/>
<evidence type="ECO:0000256" key="1">
    <source>
        <dbReference type="ARBA" id="ARBA00022801"/>
    </source>
</evidence>
<evidence type="ECO:0000313" key="3">
    <source>
        <dbReference type="EMBL" id="CBX30940.1"/>
    </source>
</evidence>
<dbReference type="GO" id="GO:0016787">
    <property type="term" value="F:hydrolase activity"/>
    <property type="evidence" value="ECO:0007669"/>
    <property type="project" value="UniProtKB-KW"/>
</dbReference>
<evidence type="ECO:0000259" key="2">
    <source>
        <dbReference type="Pfam" id="PF00144"/>
    </source>
</evidence>
<dbReference type="Gene3D" id="3.40.710.10">
    <property type="entry name" value="DD-peptidase/beta-lactamase superfamily"/>
    <property type="match status" value="1"/>
</dbReference>
<dbReference type="InterPro" id="IPR050789">
    <property type="entry name" value="Diverse_Enzym_Activities"/>
</dbReference>
<name>E1YLF7_9BACT</name>
<dbReference type="InterPro" id="IPR012338">
    <property type="entry name" value="Beta-lactam/transpept-like"/>
</dbReference>
<proteinExistence type="predicted"/>
<dbReference type="EMBL" id="FR695877">
    <property type="protein sequence ID" value="CBX30940.1"/>
    <property type="molecule type" value="Genomic_DNA"/>
</dbReference>
<dbReference type="SUPFAM" id="SSF56601">
    <property type="entry name" value="beta-lactamase/transpeptidase-like"/>
    <property type="match status" value="1"/>
</dbReference>
<accession>E1YLF7</accession>
<protein>
    <recommendedName>
        <fullName evidence="2">Beta-lactamase-related domain-containing protein</fullName>
    </recommendedName>
</protein>
<reference evidence="3" key="1">
    <citation type="journal article" date="2011" name="Environ. Microbiol.">
        <title>Genomic insights into the metabolic potential of the polycyclic aromatic hydrocarbon degrading sulfate-reducing Deltaproteobacterium N47.</title>
        <authorList>
            <person name="Bergmann F."/>
            <person name="Selesi D."/>
            <person name="Weinmaier T."/>
            <person name="Tischler P."/>
            <person name="Rattei T."/>
            <person name="Meckenstock R.U."/>
        </authorList>
    </citation>
    <scope>NUCLEOTIDE SEQUENCE</scope>
</reference>
<dbReference type="InterPro" id="IPR001466">
    <property type="entry name" value="Beta-lactam-related"/>
</dbReference>
<keyword evidence="1" id="KW-0378">Hydrolase</keyword>
<gene>
    <name evidence="3" type="ORF">N47_E44520</name>
</gene>
<organism evidence="3">
    <name type="scientific">uncultured Desulfobacterium sp</name>
    <dbReference type="NCBI Taxonomy" id="201089"/>
    <lineage>
        <taxon>Bacteria</taxon>
        <taxon>Pseudomonadati</taxon>
        <taxon>Thermodesulfobacteriota</taxon>
        <taxon>Desulfobacteria</taxon>
        <taxon>Desulfobacterales</taxon>
        <taxon>Desulfobacteriaceae</taxon>
        <taxon>Desulfobacterium</taxon>
        <taxon>environmental samples</taxon>
    </lineage>
</organism>
<dbReference type="PANTHER" id="PTHR43283:SF11">
    <property type="entry name" value="BETA-LACTAMASE-RELATED DOMAIN-CONTAINING PROTEIN"/>
    <property type="match status" value="1"/>
</dbReference>